<evidence type="ECO:0000256" key="6">
    <source>
        <dbReference type="ARBA" id="ARBA00022989"/>
    </source>
</evidence>
<dbReference type="Pfam" id="PF02535">
    <property type="entry name" value="Zip"/>
    <property type="match status" value="1"/>
</dbReference>
<keyword evidence="7 8" id="KW-0472">Membrane</keyword>
<dbReference type="PANTHER" id="PTHR11040:SF211">
    <property type="entry name" value="ZINC TRANSPORTER ZIP11"/>
    <property type="match status" value="1"/>
</dbReference>
<dbReference type="GO" id="GO:0005385">
    <property type="term" value="F:zinc ion transmembrane transporter activity"/>
    <property type="evidence" value="ECO:0007669"/>
    <property type="project" value="TreeGrafter"/>
</dbReference>
<reference evidence="9" key="2">
    <citation type="submission" date="2020-09" db="EMBL/GenBank/DDBJ databases">
        <authorList>
            <person name="Sun Q."/>
            <person name="Zhou Y."/>
        </authorList>
    </citation>
    <scope>NUCLEOTIDE SEQUENCE</scope>
    <source>
        <strain evidence="9">CGMCC 1.7086</strain>
    </source>
</reference>
<keyword evidence="4 8" id="KW-0812">Transmembrane</keyword>
<dbReference type="Proteomes" id="UP000606935">
    <property type="component" value="Unassembled WGS sequence"/>
</dbReference>
<evidence type="ECO:0000256" key="2">
    <source>
        <dbReference type="ARBA" id="ARBA00006939"/>
    </source>
</evidence>
<reference evidence="9" key="1">
    <citation type="journal article" date="2014" name="Int. J. Syst. Evol. Microbiol.">
        <title>Complete genome sequence of Corynebacterium casei LMG S-19264T (=DSM 44701T), isolated from a smear-ripened cheese.</title>
        <authorList>
            <consortium name="US DOE Joint Genome Institute (JGI-PGF)"/>
            <person name="Walter F."/>
            <person name="Albersmeier A."/>
            <person name="Kalinowski J."/>
            <person name="Ruckert C."/>
        </authorList>
    </citation>
    <scope>NUCLEOTIDE SEQUENCE</scope>
    <source>
        <strain evidence="9">CGMCC 1.7086</strain>
    </source>
</reference>
<organism evidence="9 10">
    <name type="scientific">Bowmanella pacifica</name>
    <dbReference type="NCBI Taxonomy" id="502051"/>
    <lineage>
        <taxon>Bacteria</taxon>
        <taxon>Pseudomonadati</taxon>
        <taxon>Pseudomonadota</taxon>
        <taxon>Gammaproteobacteria</taxon>
        <taxon>Alteromonadales</taxon>
        <taxon>Alteromonadaceae</taxon>
        <taxon>Bowmanella</taxon>
    </lineage>
</organism>
<keyword evidence="3" id="KW-1003">Cell membrane</keyword>
<evidence type="ECO:0008006" key="11">
    <source>
        <dbReference type="Google" id="ProtNLM"/>
    </source>
</evidence>
<dbReference type="EMBL" id="BMLS01000008">
    <property type="protein sequence ID" value="GGO74068.1"/>
    <property type="molecule type" value="Genomic_DNA"/>
</dbReference>
<accession>A0A918DLV8</accession>
<feature type="transmembrane region" description="Helical" evidence="8">
    <location>
        <begin position="89"/>
        <end position="105"/>
    </location>
</feature>
<evidence type="ECO:0000256" key="1">
    <source>
        <dbReference type="ARBA" id="ARBA00004651"/>
    </source>
</evidence>
<keyword evidence="6 8" id="KW-1133">Transmembrane helix</keyword>
<evidence type="ECO:0000313" key="9">
    <source>
        <dbReference type="EMBL" id="GGO74068.1"/>
    </source>
</evidence>
<keyword evidence="5" id="KW-0862">Zinc</keyword>
<name>A0A918DLV8_9ALTE</name>
<evidence type="ECO:0000313" key="10">
    <source>
        <dbReference type="Proteomes" id="UP000606935"/>
    </source>
</evidence>
<evidence type="ECO:0000256" key="7">
    <source>
        <dbReference type="ARBA" id="ARBA00023136"/>
    </source>
</evidence>
<gene>
    <name evidence="9" type="ORF">GCM10010982_36010</name>
</gene>
<evidence type="ECO:0000256" key="4">
    <source>
        <dbReference type="ARBA" id="ARBA00022692"/>
    </source>
</evidence>
<feature type="transmembrane region" description="Helical" evidence="8">
    <location>
        <begin position="214"/>
        <end position="232"/>
    </location>
</feature>
<evidence type="ECO:0000256" key="5">
    <source>
        <dbReference type="ARBA" id="ARBA00022833"/>
    </source>
</evidence>
<keyword evidence="10" id="KW-1185">Reference proteome</keyword>
<proteinExistence type="inferred from homology"/>
<dbReference type="InterPro" id="IPR003689">
    <property type="entry name" value="ZIP"/>
</dbReference>
<protein>
    <recommendedName>
        <fullName evidence="11">ZIP family metal transporter</fullName>
    </recommendedName>
</protein>
<feature type="transmembrane region" description="Helical" evidence="8">
    <location>
        <begin position="47"/>
        <end position="68"/>
    </location>
</feature>
<feature type="transmembrane region" description="Helical" evidence="8">
    <location>
        <begin position="181"/>
        <end position="202"/>
    </location>
</feature>
<feature type="transmembrane region" description="Helical" evidence="8">
    <location>
        <begin position="154"/>
        <end position="175"/>
    </location>
</feature>
<dbReference type="PANTHER" id="PTHR11040">
    <property type="entry name" value="ZINC/IRON TRANSPORTER"/>
    <property type="match status" value="1"/>
</dbReference>
<dbReference type="AlphaFoldDB" id="A0A918DLV8"/>
<dbReference type="GO" id="GO:0005886">
    <property type="term" value="C:plasma membrane"/>
    <property type="evidence" value="ECO:0007669"/>
    <property type="project" value="UniProtKB-SubCell"/>
</dbReference>
<evidence type="ECO:0000256" key="3">
    <source>
        <dbReference type="ARBA" id="ARBA00022475"/>
    </source>
</evidence>
<feature type="transmembrane region" description="Helical" evidence="8">
    <location>
        <begin position="12"/>
        <end position="35"/>
    </location>
</feature>
<comment type="subcellular location">
    <subcellularLocation>
        <location evidence="1">Cell membrane</location>
        <topology evidence="1">Multi-pass membrane protein</topology>
    </subcellularLocation>
</comment>
<comment type="caution">
    <text evidence="9">The sequence shown here is derived from an EMBL/GenBank/DDBJ whole genome shotgun (WGS) entry which is preliminary data.</text>
</comment>
<sequence length="242" mass="25616">MLVLLPGRYNQRFLELSLGLSGGMMLAAAVFSLLLPAIDTATEIFPAFYAHLAVILATLAGAWVMCVIERHVPHGHPVAGDTGPGHRQLSRLWLFVLAIALHNLPEGIAVGVSFSGADRHLGSSVSLAIALQDFPEGFAMAVVLLRLGLSVWKAVGWSLLAGLLEPLGAVIGVFLGGVADFAYPLSLALSAGAMLFVVIHEVIPEVQSPHTSRLSMQGTMTLLGGFLLLWFLDSQAFVSLLS</sequence>
<evidence type="ECO:0000256" key="8">
    <source>
        <dbReference type="SAM" id="Phobius"/>
    </source>
</evidence>
<comment type="similarity">
    <text evidence="2">Belongs to the ZIP transporter (TC 2.A.5) family.</text>
</comment>